<dbReference type="RefSeq" id="WP_145418562.1">
    <property type="nucleotide sequence ID" value="NZ_CP036526.1"/>
</dbReference>
<dbReference type="PANTHER" id="PTHR35446">
    <property type="entry name" value="SI:CH211-175M2.5"/>
    <property type="match status" value="1"/>
</dbReference>
<gene>
    <name evidence="2" type="ORF">K239x_28360</name>
</gene>
<dbReference type="Gene3D" id="1.20.1290.10">
    <property type="entry name" value="AhpD-like"/>
    <property type="match status" value="1"/>
</dbReference>
<keyword evidence="3" id="KW-1185">Reference proteome</keyword>
<evidence type="ECO:0000259" key="1">
    <source>
        <dbReference type="Pfam" id="PF02627"/>
    </source>
</evidence>
<dbReference type="InterPro" id="IPR004675">
    <property type="entry name" value="AhpD_core"/>
</dbReference>
<dbReference type="GO" id="GO:0051920">
    <property type="term" value="F:peroxiredoxin activity"/>
    <property type="evidence" value="ECO:0007669"/>
    <property type="project" value="InterPro"/>
</dbReference>
<protein>
    <submittedName>
        <fullName evidence="2">Carboxymuconolactone decarboxylase family protein</fullName>
    </submittedName>
</protein>
<name>A0A517NUP1_9BACT</name>
<dbReference type="SUPFAM" id="SSF69118">
    <property type="entry name" value="AhpD-like"/>
    <property type="match status" value="1"/>
</dbReference>
<evidence type="ECO:0000313" key="3">
    <source>
        <dbReference type="Proteomes" id="UP000319817"/>
    </source>
</evidence>
<dbReference type="OrthoDB" id="9801997at2"/>
<dbReference type="NCBIfam" id="TIGR00778">
    <property type="entry name" value="ahpD_dom"/>
    <property type="match status" value="1"/>
</dbReference>
<dbReference type="InterPro" id="IPR003779">
    <property type="entry name" value="CMD-like"/>
</dbReference>
<proteinExistence type="predicted"/>
<evidence type="ECO:0000313" key="2">
    <source>
        <dbReference type="EMBL" id="QDT10845.1"/>
    </source>
</evidence>
<dbReference type="Pfam" id="PF02627">
    <property type="entry name" value="CMD"/>
    <property type="match status" value="1"/>
</dbReference>
<dbReference type="Proteomes" id="UP000319817">
    <property type="component" value="Chromosome"/>
</dbReference>
<accession>A0A517NUP1</accession>
<feature type="domain" description="Carboxymuconolactone decarboxylase-like" evidence="1">
    <location>
        <begin position="41"/>
        <end position="115"/>
    </location>
</feature>
<organism evidence="2 3">
    <name type="scientific">Stieleria marina</name>
    <dbReference type="NCBI Taxonomy" id="1930275"/>
    <lineage>
        <taxon>Bacteria</taxon>
        <taxon>Pseudomonadati</taxon>
        <taxon>Planctomycetota</taxon>
        <taxon>Planctomycetia</taxon>
        <taxon>Pirellulales</taxon>
        <taxon>Pirellulaceae</taxon>
        <taxon>Stieleria</taxon>
    </lineage>
</organism>
<reference evidence="2 3" key="1">
    <citation type="submission" date="2019-02" db="EMBL/GenBank/DDBJ databases">
        <title>Deep-cultivation of Planctomycetes and their phenomic and genomic characterization uncovers novel biology.</title>
        <authorList>
            <person name="Wiegand S."/>
            <person name="Jogler M."/>
            <person name="Boedeker C."/>
            <person name="Pinto D."/>
            <person name="Vollmers J."/>
            <person name="Rivas-Marin E."/>
            <person name="Kohn T."/>
            <person name="Peeters S.H."/>
            <person name="Heuer A."/>
            <person name="Rast P."/>
            <person name="Oberbeckmann S."/>
            <person name="Bunk B."/>
            <person name="Jeske O."/>
            <person name="Meyerdierks A."/>
            <person name="Storesund J.E."/>
            <person name="Kallscheuer N."/>
            <person name="Luecker S."/>
            <person name="Lage O.M."/>
            <person name="Pohl T."/>
            <person name="Merkel B.J."/>
            <person name="Hornburger P."/>
            <person name="Mueller R.-W."/>
            <person name="Bruemmer F."/>
            <person name="Labrenz M."/>
            <person name="Spormann A.M."/>
            <person name="Op den Camp H."/>
            <person name="Overmann J."/>
            <person name="Amann R."/>
            <person name="Jetten M.S.M."/>
            <person name="Mascher T."/>
            <person name="Medema M.H."/>
            <person name="Devos D.P."/>
            <person name="Kaster A.-K."/>
            <person name="Ovreas L."/>
            <person name="Rohde M."/>
            <person name="Galperin M.Y."/>
            <person name="Jogler C."/>
        </authorList>
    </citation>
    <scope>NUCLEOTIDE SEQUENCE [LARGE SCALE GENOMIC DNA]</scope>
    <source>
        <strain evidence="2 3">K23_9</strain>
    </source>
</reference>
<dbReference type="EMBL" id="CP036526">
    <property type="protein sequence ID" value="QDT10845.1"/>
    <property type="molecule type" value="Genomic_DNA"/>
</dbReference>
<dbReference type="AlphaFoldDB" id="A0A517NUP1"/>
<dbReference type="PANTHER" id="PTHR35446:SF3">
    <property type="entry name" value="CMD DOMAIN-CONTAINING PROTEIN"/>
    <property type="match status" value="1"/>
</dbReference>
<sequence length="191" mass="20034">MSRIETVDPSTATGRAKELLDGIKVKLGVTPNMMRAMANSPSVLGAYLQFSGALADGDLSTKTRERISLTVAQENLCDYCLGAHSAIGKSVGLSADQIRDARHAAADDPKSDAILKFASKVVTKRGRVSDADLSVLKAAGVSDGEIAEIVANTALNLFTNYFNHVSEVEVDFPAAESLEPVADSACSSCQA</sequence>
<dbReference type="InterPro" id="IPR029032">
    <property type="entry name" value="AhpD-like"/>
</dbReference>